<evidence type="ECO:0000259" key="6">
    <source>
        <dbReference type="PROSITE" id="PS50850"/>
    </source>
</evidence>
<dbReference type="SUPFAM" id="SSF103473">
    <property type="entry name" value="MFS general substrate transporter"/>
    <property type="match status" value="1"/>
</dbReference>
<keyword evidence="2 5" id="KW-0812">Transmembrane</keyword>
<dbReference type="RefSeq" id="WP_231440414.1">
    <property type="nucleotide sequence ID" value="NZ_JAJOMB010000004.1"/>
</dbReference>
<feature type="transmembrane region" description="Helical" evidence="5">
    <location>
        <begin position="282"/>
        <end position="301"/>
    </location>
</feature>
<gene>
    <name evidence="7" type="ORF">LR394_10025</name>
</gene>
<feature type="transmembrane region" description="Helical" evidence="5">
    <location>
        <begin position="345"/>
        <end position="365"/>
    </location>
</feature>
<sequence>MRSRLWVFGLFLASIGLWSGFFGPIQVLLAQQAEALAPEHKESALSLVTGVGAAVSTVTNPFWGALSDRTTLRLGRRLPWVLGGAAGGAVAMLLLAAAENIGQMVAAWALAQAALNAMLAALTATVPDQVPVGERGTVGGALAVAQTLGVVAGSGVAAATGSIAAGYLALAALLLITTVPYALNSRDTPRTEPPTSFAWSSFWVSPRAHPDFAWAWITRFLMNLGNALLILYLLYYLQDAVGLPDDEAESTVFALTAVYGACTVLTAFAGGLASDRIGRRKVFVIGSGLVTAAALLLFALVPTVLAAWVGAVVLGIGFGAYTAVDFALITQVLPAEDDRAKDLGVINIAAALPQVLAPVLAAAVLAVDLGYAGVFGLAAGISVLGSVLVGQIRSVP</sequence>
<accession>A0A9X1NCH2</accession>
<feature type="transmembrane region" description="Helical" evidence="5">
    <location>
        <begin position="138"/>
        <end position="158"/>
    </location>
</feature>
<dbReference type="PROSITE" id="PS50850">
    <property type="entry name" value="MFS"/>
    <property type="match status" value="1"/>
</dbReference>
<feature type="transmembrane region" description="Helical" evidence="5">
    <location>
        <begin position="307"/>
        <end position="333"/>
    </location>
</feature>
<name>A0A9X1NCH2_9ACTN</name>
<feature type="transmembrane region" description="Helical" evidence="5">
    <location>
        <begin position="250"/>
        <end position="270"/>
    </location>
</feature>
<dbReference type="InterPro" id="IPR020846">
    <property type="entry name" value="MFS_dom"/>
</dbReference>
<evidence type="ECO:0000256" key="5">
    <source>
        <dbReference type="SAM" id="Phobius"/>
    </source>
</evidence>
<keyword evidence="8" id="KW-1185">Reference proteome</keyword>
<dbReference type="GO" id="GO:0022857">
    <property type="term" value="F:transmembrane transporter activity"/>
    <property type="evidence" value="ECO:0007669"/>
    <property type="project" value="InterPro"/>
</dbReference>
<evidence type="ECO:0000256" key="3">
    <source>
        <dbReference type="ARBA" id="ARBA00022989"/>
    </source>
</evidence>
<feature type="transmembrane region" description="Helical" evidence="5">
    <location>
        <begin position="104"/>
        <end position="126"/>
    </location>
</feature>
<feature type="transmembrane region" description="Helical" evidence="5">
    <location>
        <begin position="220"/>
        <end position="238"/>
    </location>
</feature>
<dbReference type="InterPro" id="IPR005829">
    <property type="entry name" value="Sugar_transporter_CS"/>
</dbReference>
<evidence type="ECO:0000313" key="8">
    <source>
        <dbReference type="Proteomes" id="UP001138997"/>
    </source>
</evidence>
<feature type="domain" description="Major facilitator superfamily (MFS) profile" evidence="6">
    <location>
        <begin position="211"/>
        <end position="396"/>
    </location>
</feature>
<feature type="transmembrane region" description="Helical" evidence="5">
    <location>
        <begin position="371"/>
        <end position="390"/>
    </location>
</feature>
<dbReference type="Gene3D" id="1.20.1250.20">
    <property type="entry name" value="MFS general substrate transporter like domains"/>
    <property type="match status" value="2"/>
</dbReference>
<proteinExistence type="predicted"/>
<evidence type="ECO:0000313" key="7">
    <source>
        <dbReference type="EMBL" id="MCD5311236.1"/>
    </source>
</evidence>
<evidence type="ECO:0000256" key="1">
    <source>
        <dbReference type="ARBA" id="ARBA00004651"/>
    </source>
</evidence>
<feature type="transmembrane region" description="Helical" evidence="5">
    <location>
        <begin position="45"/>
        <end position="66"/>
    </location>
</feature>
<dbReference type="PANTHER" id="PTHR23528">
    <property type="match status" value="1"/>
</dbReference>
<dbReference type="AlphaFoldDB" id="A0A9X1NCH2"/>
<reference evidence="7" key="1">
    <citation type="submission" date="2021-11" db="EMBL/GenBank/DDBJ databases">
        <title>Streptomyces corallinus and Kineosporia corallina sp. nov., two new coral-derived marine actinobacteria.</title>
        <authorList>
            <person name="Buangrab K."/>
            <person name="Sutthacheep M."/>
            <person name="Yeemin T."/>
            <person name="Harunari E."/>
            <person name="Igarashi Y."/>
            <person name="Sripreechasak P."/>
            <person name="Kanchanasin P."/>
            <person name="Tanasupawat S."/>
            <person name="Phongsopitanun W."/>
        </authorList>
    </citation>
    <scope>NUCLEOTIDE SEQUENCE</scope>
    <source>
        <strain evidence="7">JCM 31032</strain>
    </source>
</reference>
<dbReference type="InterPro" id="IPR011701">
    <property type="entry name" value="MFS"/>
</dbReference>
<dbReference type="EMBL" id="JAJOMB010000004">
    <property type="protein sequence ID" value="MCD5311236.1"/>
    <property type="molecule type" value="Genomic_DNA"/>
</dbReference>
<dbReference type="Pfam" id="PF07690">
    <property type="entry name" value="MFS_1"/>
    <property type="match status" value="1"/>
</dbReference>
<feature type="transmembrane region" description="Helical" evidence="5">
    <location>
        <begin position="78"/>
        <end position="98"/>
    </location>
</feature>
<evidence type="ECO:0000256" key="4">
    <source>
        <dbReference type="ARBA" id="ARBA00023136"/>
    </source>
</evidence>
<keyword evidence="4 5" id="KW-0472">Membrane</keyword>
<dbReference type="InterPro" id="IPR036259">
    <property type="entry name" value="MFS_trans_sf"/>
</dbReference>
<keyword evidence="3 5" id="KW-1133">Transmembrane helix</keyword>
<feature type="transmembrane region" description="Helical" evidence="5">
    <location>
        <begin position="164"/>
        <end position="183"/>
    </location>
</feature>
<dbReference type="Proteomes" id="UP001138997">
    <property type="component" value="Unassembled WGS sequence"/>
</dbReference>
<organism evidence="7 8">
    <name type="scientific">Kineosporia babensis</name>
    <dbReference type="NCBI Taxonomy" id="499548"/>
    <lineage>
        <taxon>Bacteria</taxon>
        <taxon>Bacillati</taxon>
        <taxon>Actinomycetota</taxon>
        <taxon>Actinomycetes</taxon>
        <taxon>Kineosporiales</taxon>
        <taxon>Kineosporiaceae</taxon>
        <taxon>Kineosporia</taxon>
    </lineage>
</organism>
<evidence type="ECO:0000256" key="2">
    <source>
        <dbReference type="ARBA" id="ARBA00022692"/>
    </source>
</evidence>
<protein>
    <submittedName>
        <fullName evidence="7">MFS transporter</fullName>
    </submittedName>
</protein>
<dbReference type="PANTHER" id="PTHR23528:SF1">
    <property type="entry name" value="MAJOR FACILITATOR SUPERFAMILY (MFS) PROFILE DOMAIN-CONTAINING PROTEIN"/>
    <property type="match status" value="1"/>
</dbReference>
<dbReference type="PROSITE" id="PS00216">
    <property type="entry name" value="SUGAR_TRANSPORT_1"/>
    <property type="match status" value="1"/>
</dbReference>
<comment type="caution">
    <text evidence="7">The sequence shown here is derived from an EMBL/GenBank/DDBJ whole genome shotgun (WGS) entry which is preliminary data.</text>
</comment>
<dbReference type="GO" id="GO:0005886">
    <property type="term" value="C:plasma membrane"/>
    <property type="evidence" value="ECO:0007669"/>
    <property type="project" value="UniProtKB-SubCell"/>
</dbReference>
<comment type="subcellular location">
    <subcellularLocation>
        <location evidence="1">Cell membrane</location>
        <topology evidence="1">Multi-pass membrane protein</topology>
    </subcellularLocation>
</comment>